<dbReference type="EnsemblProtists" id="EOD04514">
    <property type="protein sequence ID" value="EOD04514"/>
    <property type="gene ID" value="EMIHUDRAFT_220989"/>
</dbReference>
<feature type="compositionally biased region" description="Gly residues" evidence="2">
    <location>
        <begin position="1"/>
        <end position="10"/>
    </location>
</feature>
<dbReference type="PANTHER" id="PTHR14879">
    <property type="entry name" value="CASPASE REGULATOR, RING FINGER DOMAIN-CONTAINING"/>
    <property type="match status" value="1"/>
</dbReference>
<name>A0A0D3HZS9_EMIH1</name>
<dbReference type="Pfam" id="PF13920">
    <property type="entry name" value="zf-C3HC4_3"/>
    <property type="match status" value="1"/>
</dbReference>
<reference evidence="5" key="1">
    <citation type="journal article" date="2013" name="Nature">
        <title>Pan genome of the phytoplankton Emiliania underpins its global distribution.</title>
        <authorList>
            <person name="Read B.A."/>
            <person name="Kegel J."/>
            <person name="Klute M.J."/>
            <person name="Kuo A."/>
            <person name="Lefebvre S.C."/>
            <person name="Maumus F."/>
            <person name="Mayer C."/>
            <person name="Miller J."/>
            <person name="Monier A."/>
            <person name="Salamov A."/>
            <person name="Young J."/>
            <person name="Aguilar M."/>
            <person name="Claverie J.M."/>
            <person name="Frickenhaus S."/>
            <person name="Gonzalez K."/>
            <person name="Herman E.K."/>
            <person name="Lin Y.C."/>
            <person name="Napier J."/>
            <person name="Ogata H."/>
            <person name="Sarno A.F."/>
            <person name="Shmutz J."/>
            <person name="Schroeder D."/>
            <person name="de Vargas C."/>
            <person name="Verret F."/>
            <person name="von Dassow P."/>
            <person name="Valentin K."/>
            <person name="Van de Peer Y."/>
            <person name="Wheeler G."/>
            <person name="Dacks J.B."/>
            <person name="Delwiche C.F."/>
            <person name="Dyhrman S.T."/>
            <person name="Glockner G."/>
            <person name="John U."/>
            <person name="Richards T."/>
            <person name="Worden A.Z."/>
            <person name="Zhang X."/>
            <person name="Grigoriev I.V."/>
            <person name="Allen A.E."/>
            <person name="Bidle K."/>
            <person name="Borodovsky M."/>
            <person name="Bowler C."/>
            <person name="Brownlee C."/>
            <person name="Cock J.M."/>
            <person name="Elias M."/>
            <person name="Gladyshev V.N."/>
            <person name="Groth M."/>
            <person name="Guda C."/>
            <person name="Hadaegh A."/>
            <person name="Iglesias-Rodriguez M.D."/>
            <person name="Jenkins J."/>
            <person name="Jones B.M."/>
            <person name="Lawson T."/>
            <person name="Leese F."/>
            <person name="Lindquist E."/>
            <person name="Lobanov A."/>
            <person name="Lomsadze A."/>
            <person name="Malik S.B."/>
            <person name="Marsh M.E."/>
            <person name="Mackinder L."/>
            <person name="Mock T."/>
            <person name="Mueller-Roeber B."/>
            <person name="Pagarete A."/>
            <person name="Parker M."/>
            <person name="Probert I."/>
            <person name="Quesneville H."/>
            <person name="Raines C."/>
            <person name="Rensing S.A."/>
            <person name="Riano-Pachon D.M."/>
            <person name="Richier S."/>
            <person name="Rokitta S."/>
            <person name="Shiraiwa Y."/>
            <person name="Soanes D.M."/>
            <person name="van der Giezen M."/>
            <person name="Wahlund T.M."/>
            <person name="Williams B."/>
            <person name="Wilson W."/>
            <person name="Wolfe G."/>
            <person name="Wurch L.L."/>
        </authorList>
    </citation>
    <scope>NUCLEOTIDE SEQUENCE</scope>
</reference>
<dbReference type="GeneID" id="17250698"/>
<sequence>MAAGSAGEGAGSNTELPDAGLDTGRPAAPESTMGGETSCIICFERPKSHLAVPCSHLCVCGPCSELMRECPYCREPVMMWLAPRPV</sequence>
<protein>
    <recommendedName>
        <fullName evidence="3">RING-type domain-containing protein</fullName>
    </recommendedName>
</protein>
<dbReference type="PROSITE" id="PS50089">
    <property type="entry name" value="ZF_RING_2"/>
    <property type="match status" value="1"/>
</dbReference>
<dbReference type="Gene3D" id="3.30.40.10">
    <property type="entry name" value="Zinc/RING finger domain, C3HC4 (zinc finger)"/>
    <property type="match status" value="1"/>
</dbReference>
<dbReference type="STRING" id="2903.R1D726"/>
<accession>A0A0D3HZS9</accession>
<dbReference type="RefSeq" id="XP_005756943.1">
    <property type="nucleotide sequence ID" value="XM_005756886.1"/>
</dbReference>
<feature type="domain" description="RING-type" evidence="3">
    <location>
        <begin position="39"/>
        <end position="74"/>
    </location>
</feature>
<dbReference type="KEGG" id="ehx:EMIHUDRAFT_220989"/>
<dbReference type="AlphaFoldDB" id="A0A0D3HZS9"/>
<evidence type="ECO:0000256" key="1">
    <source>
        <dbReference type="PROSITE-ProRule" id="PRU00175"/>
    </source>
</evidence>
<evidence type="ECO:0000313" key="5">
    <source>
        <dbReference type="Proteomes" id="UP000013827"/>
    </source>
</evidence>
<keyword evidence="1" id="KW-0479">Metal-binding</keyword>
<proteinExistence type="predicted"/>
<evidence type="ECO:0000259" key="3">
    <source>
        <dbReference type="PROSITE" id="PS50089"/>
    </source>
</evidence>
<dbReference type="InterPro" id="IPR051728">
    <property type="entry name" value="RING-FYVE_E3_ubiquitin-ligase"/>
</dbReference>
<dbReference type="GO" id="GO:0008270">
    <property type="term" value="F:zinc ion binding"/>
    <property type="evidence" value="ECO:0007669"/>
    <property type="project" value="UniProtKB-KW"/>
</dbReference>
<evidence type="ECO:0000256" key="2">
    <source>
        <dbReference type="SAM" id="MobiDB-lite"/>
    </source>
</evidence>
<keyword evidence="1" id="KW-0863">Zinc-finger</keyword>
<dbReference type="PANTHER" id="PTHR14879:SF5">
    <property type="entry name" value="RING-TYPE DOMAIN-CONTAINING PROTEIN"/>
    <property type="match status" value="1"/>
</dbReference>
<keyword evidence="5" id="KW-1185">Reference proteome</keyword>
<reference evidence="4" key="2">
    <citation type="submission" date="2024-10" db="UniProtKB">
        <authorList>
            <consortium name="EnsemblProtists"/>
        </authorList>
    </citation>
    <scope>IDENTIFICATION</scope>
</reference>
<dbReference type="InterPro" id="IPR013083">
    <property type="entry name" value="Znf_RING/FYVE/PHD"/>
</dbReference>
<dbReference type="PaxDb" id="2903-EOD04514"/>
<organism evidence="4 5">
    <name type="scientific">Emiliania huxleyi (strain CCMP1516)</name>
    <dbReference type="NCBI Taxonomy" id="280463"/>
    <lineage>
        <taxon>Eukaryota</taxon>
        <taxon>Haptista</taxon>
        <taxon>Haptophyta</taxon>
        <taxon>Prymnesiophyceae</taxon>
        <taxon>Isochrysidales</taxon>
        <taxon>Noelaerhabdaceae</taxon>
        <taxon>Emiliania</taxon>
    </lineage>
</organism>
<dbReference type="Proteomes" id="UP000013827">
    <property type="component" value="Unassembled WGS sequence"/>
</dbReference>
<feature type="region of interest" description="Disordered" evidence="2">
    <location>
        <begin position="1"/>
        <end position="34"/>
    </location>
</feature>
<evidence type="ECO:0000313" key="4">
    <source>
        <dbReference type="EnsemblProtists" id="EOD04514"/>
    </source>
</evidence>
<dbReference type="HOGENOM" id="CLU_188721_0_0_1"/>
<keyword evidence="1" id="KW-0862">Zinc</keyword>
<dbReference type="InterPro" id="IPR001841">
    <property type="entry name" value="Znf_RING"/>
</dbReference>
<dbReference type="SUPFAM" id="SSF57850">
    <property type="entry name" value="RING/U-box"/>
    <property type="match status" value="1"/>
</dbReference>